<feature type="region of interest" description="Disordered" evidence="1">
    <location>
        <begin position="1"/>
        <end position="22"/>
    </location>
</feature>
<organism evidence="2 3">
    <name type="scientific">Gracilariopsis chorda</name>
    <dbReference type="NCBI Taxonomy" id="448386"/>
    <lineage>
        <taxon>Eukaryota</taxon>
        <taxon>Rhodophyta</taxon>
        <taxon>Florideophyceae</taxon>
        <taxon>Rhodymeniophycidae</taxon>
        <taxon>Gracilariales</taxon>
        <taxon>Gracilariaceae</taxon>
        <taxon>Gracilariopsis</taxon>
    </lineage>
</organism>
<gene>
    <name evidence="2" type="ORF">BWQ96_00372</name>
</gene>
<evidence type="ECO:0000256" key="1">
    <source>
        <dbReference type="SAM" id="MobiDB-lite"/>
    </source>
</evidence>
<evidence type="ECO:0000313" key="3">
    <source>
        <dbReference type="Proteomes" id="UP000247409"/>
    </source>
</evidence>
<protein>
    <submittedName>
        <fullName evidence="2">Uncharacterized protein</fullName>
    </submittedName>
</protein>
<dbReference type="AlphaFoldDB" id="A0A2V3JAP4"/>
<dbReference type="EMBL" id="NBIV01000002">
    <property type="protein sequence ID" value="PXF49720.1"/>
    <property type="molecule type" value="Genomic_DNA"/>
</dbReference>
<name>A0A2V3JAP4_9FLOR</name>
<accession>A0A2V3JAP4</accession>
<evidence type="ECO:0000313" key="2">
    <source>
        <dbReference type="EMBL" id="PXF49720.1"/>
    </source>
</evidence>
<dbReference type="Proteomes" id="UP000247409">
    <property type="component" value="Unassembled WGS sequence"/>
</dbReference>
<comment type="caution">
    <text evidence="2">The sequence shown here is derived from an EMBL/GenBank/DDBJ whole genome shotgun (WGS) entry which is preliminary data.</text>
</comment>
<dbReference type="OrthoDB" id="10514511at2759"/>
<keyword evidence="3" id="KW-1185">Reference proteome</keyword>
<reference evidence="2 3" key="1">
    <citation type="journal article" date="2018" name="Mol. Biol. Evol.">
        <title>Analysis of the draft genome of the red seaweed Gracilariopsis chorda provides insights into genome size evolution in Rhodophyta.</title>
        <authorList>
            <person name="Lee J."/>
            <person name="Yang E.C."/>
            <person name="Graf L."/>
            <person name="Yang J.H."/>
            <person name="Qiu H."/>
            <person name="Zel Zion U."/>
            <person name="Chan C.X."/>
            <person name="Stephens T.G."/>
            <person name="Weber A.P.M."/>
            <person name="Boo G.H."/>
            <person name="Boo S.M."/>
            <person name="Kim K.M."/>
            <person name="Shin Y."/>
            <person name="Jung M."/>
            <person name="Lee S.J."/>
            <person name="Yim H.S."/>
            <person name="Lee J.H."/>
            <person name="Bhattacharya D."/>
            <person name="Yoon H.S."/>
        </authorList>
    </citation>
    <scope>NUCLEOTIDE SEQUENCE [LARGE SCALE GENOMIC DNA]</scope>
    <source>
        <strain evidence="2 3">SKKU-2015</strain>
        <tissue evidence="2">Whole body</tissue>
    </source>
</reference>
<sequence>MTQSDPLLTHPGNITQPLTPNKSPANFLTVPVKTHWKKQPQWREVDNMAAAMTIVMLSEATINESSQNKCDLHAKFRAESDNYLPVMIAESPELNNWQCMEVWKSHSRRIVGNQESKNLAICRKLRGALQIVEAHNTTGNATDKIKMRCAVGICNGAIKVSYFYEVLRNPNYAIRKLFPYPKRFHWLSTSTSELDTTSLSVSKELSSVSGMAFNRGKACRVLYDVEGEEKSVLVATPFSAPTSHERLRGSKREKISKKLKIEAE</sequence>
<proteinExistence type="predicted"/>